<organism evidence="1 2">
    <name type="scientific">Eubacterium callanderi</name>
    <dbReference type="NCBI Taxonomy" id="53442"/>
    <lineage>
        <taxon>Bacteria</taxon>
        <taxon>Bacillati</taxon>
        <taxon>Bacillota</taxon>
        <taxon>Clostridia</taxon>
        <taxon>Eubacteriales</taxon>
        <taxon>Eubacteriaceae</taxon>
        <taxon>Eubacterium</taxon>
    </lineage>
</organism>
<dbReference type="RefSeq" id="WP_090410853.1">
    <property type="nucleotide sequence ID" value="NZ_FOWI01000001.1"/>
</dbReference>
<sequence>MKILKLKNGTLYNVLYAEPGEILGHGERTLEIGVLLENEKTPLDIENAFKNHASRIELGGKGVDESGVEIPFETNQVFEGFSQIRTYTVNRHFVYDIDQTAEVVQIIMQEPDLKTEVQKTNNDIMMALTEVYEMIIGEV</sequence>
<gene>
    <name evidence="1" type="ORF">H0N91_15685</name>
</gene>
<accession>A0A1I5G9J0</accession>
<dbReference type="Proteomes" id="UP000586254">
    <property type="component" value="Unassembled WGS sequence"/>
</dbReference>
<reference evidence="1 2" key="1">
    <citation type="submission" date="2020-07" db="EMBL/GenBank/DDBJ databases">
        <title>Organ Donor 1.</title>
        <authorList>
            <person name="Marsh A.J."/>
            <person name="Azcarate-Peril M.A."/>
        </authorList>
    </citation>
    <scope>NUCLEOTIDE SEQUENCE [LARGE SCALE GENOMIC DNA]</scope>
    <source>
        <strain evidence="1 2">AMC0717</strain>
    </source>
</reference>
<dbReference type="EMBL" id="JACCKS010000021">
    <property type="protein sequence ID" value="NZA39529.1"/>
    <property type="molecule type" value="Genomic_DNA"/>
</dbReference>
<evidence type="ECO:0000313" key="2">
    <source>
        <dbReference type="Proteomes" id="UP000586254"/>
    </source>
</evidence>
<proteinExistence type="predicted"/>
<dbReference type="AlphaFoldDB" id="A0A1I5G9J0"/>
<comment type="caution">
    <text evidence="1">The sequence shown here is derived from an EMBL/GenBank/DDBJ whole genome shotgun (WGS) entry which is preliminary data.</text>
</comment>
<name>A0A1I5G9J0_9FIRM</name>
<evidence type="ECO:0000313" key="1">
    <source>
        <dbReference type="EMBL" id="NZA39529.1"/>
    </source>
</evidence>
<protein>
    <submittedName>
        <fullName evidence="1">Uncharacterized protein</fullName>
    </submittedName>
</protein>